<dbReference type="InterPro" id="IPR006076">
    <property type="entry name" value="FAD-dep_OxRdtase"/>
</dbReference>
<organism evidence="2 3">
    <name type="scientific">Diaporthe australafricana</name>
    <dbReference type="NCBI Taxonomy" id="127596"/>
    <lineage>
        <taxon>Eukaryota</taxon>
        <taxon>Fungi</taxon>
        <taxon>Dikarya</taxon>
        <taxon>Ascomycota</taxon>
        <taxon>Pezizomycotina</taxon>
        <taxon>Sordariomycetes</taxon>
        <taxon>Sordariomycetidae</taxon>
        <taxon>Diaporthales</taxon>
        <taxon>Diaporthaceae</taxon>
        <taxon>Diaporthe</taxon>
    </lineage>
</organism>
<reference evidence="2 3" key="1">
    <citation type="journal article" date="2024" name="IMA Fungus">
        <title>IMA Genome - F19 : A genome assembly and annotation guide to empower mycologists, including annotated draft genome sequences of Ceratocystis pirilliformis, Diaporthe australafricana, Fusarium ophioides, Paecilomyces lecythidis, and Sporothrix stenoceras.</title>
        <authorList>
            <person name="Aylward J."/>
            <person name="Wilson A.M."/>
            <person name="Visagie C.M."/>
            <person name="Spraker J."/>
            <person name="Barnes I."/>
            <person name="Buitendag C."/>
            <person name="Ceriani C."/>
            <person name="Del Mar Angel L."/>
            <person name="du Plessis D."/>
            <person name="Fuchs T."/>
            <person name="Gasser K."/>
            <person name="Kramer D."/>
            <person name="Li W."/>
            <person name="Munsamy K."/>
            <person name="Piso A."/>
            <person name="Price J.L."/>
            <person name="Sonnekus B."/>
            <person name="Thomas C."/>
            <person name="van der Nest A."/>
            <person name="van Dijk A."/>
            <person name="van Heerden A."/>
            <person name="van Vuuren N."/>
            <person name="Yilmaz N."/>
            <person name="Duong T.A."/>
            <person name="van der Merwe N.A."/>
            <person name="Wingfield M.J."/>
            <person name="Wingfield B.D."/>
        </authorList>
    </citation>
    <scope>NUCLEOTIDE SEQUENCE [LARGE SCALE GENOMIC DNA]</scope>
    <source>
        <strain evidence="2 3">CMW 18300</strain>
    </source>
</reference>
<evidence type="ECO:0000313" key="2">
    <source>
        <dbReference type="EMBL" id="KAL1883296.1"/>
    </source>
</evidence>
<evidence type="ECO:0000313" key="3">
    <source>
        <dbReference type="Proteomes" id="UP001583177"/>
    </source>
</evidence>
<dbReference type="PANTHER" id="PTHR13847">
    <property type="entry name" value="SARCOSINE DEHYDROGENASE-RELATED"/>
    <property type="match status" value="1"/>
</dbReference>
<gene>
    <name evidence="2" type="ORF">Daus18300_000354</name>
</gene>
<sequence>MSDHQDEARVVIVGGGVIGLSTAYNLAKRTLESSRKVRILVIEASDACFTASSSHCTGCFHYAFTDLALMPILPLGEYSFDLWEAELVGSDSKETTGYRAQSSFGIAPGTGKGLDELPDWVIKDASWDVDASVLGARTATVWA</sequence>
<dbReference type="Pfam" id="PF01266">
    <property type="entry name" value="DAO"/>
    <property type="match status" value="1"/>
</dbReference>
<dbReference type="Proteomes" id="UP001583177">
    <property type="component" value="Unassembled WGS sequence"/>
</dbReference>
<dbReference type="SUPFAM" id="SSF51905">
    <property type="entry name" value="FAD/NAD(P)-binding domain"/>
    <property type="match status" value="1"/>
</dbReference>
<dbReference type="EMBL" id="JAWRVE010000002">
    <property type="protein sequence ID" value="KAL1883296.1"/>
    <property type="molecule type" value="Genomic_DNA"/>
</dbReference>
<dbReference type="Gene3D" id="3.50.50.60">
    <property type="entry name" value="FAD/NAD(P)-binding domain"/>
    <property type="match status" value="1"/>
</dbReference>
<keyword evidence="3" id="KW-1185">Reference proteome</keyword>
<accession>A0ABR3Y4S5</accession>
<feature type="domain" description="FAD dependent oxidoreductase" evidence="1">
    <location>
        <begin position="9"/>
        <end position="137"/>
    </location>
</feature>
<name>A0ABR3Y4S5_9PEZI</name>
<comment type="caution">
    <text evidence="2">The sequence shown here is derived from an EMBL/GenBank/DDBJ whole genome shotgun (WGS) entry which is preliminary data.</text>
</comment>
<dbReference type="InterPro" id="IPR036188">
    <property type="entry name" value="FAD/NAD-bd_sf"/>
</dbReference>
<protein>
    <recommendedName>
        <fullName evidence="1">FAD dependent oxidoreductase domain-containing protein</fullName>
    </recommendedName>
</protein>
<proteinExistence type="predicted"/>
<evidence type="ECO:0000259" key="1">
    <source>
        <dbReference type="Pfam" id="PF01266"/>
    </source>
</evidence>